<dbReference type="RefSeq" id="WP_121660006.1">
    <property type="nucleotide sequence ID" value="NZ_BMEK01000003.1"/>
</dbReference>
<dbReference type="PANTHER" id="PTHR10963:SF55">
    <property type="entry name" value="GLYCOSIDE HYDROLASE FAMILY 16 PROTEIN"/>
    <property type="match status" value="1"/>
</dbReference>
<dbReference type="InterPro" id="IPR000757">
    <property type="entry name" value="Beta-glucanase-like"/>
</dbReference>
<reference evidence="4 5" key="1">
    <citation type="submission" date="2018-10" db="EMBL/GenBank/DDBJ databases">
        <authorList>
            <person name="Li J."/>
        </authorList>
    </citation>
    <scope>NUCLEOTIDE SEQUENCE [LARGE SCALE GENOMIC DNA]</scope>
    <source>
        <strain evidence="4 5">ZD1-4</strain>
    </source>
</reference>
<dbReference type="EMBL" id="RCWJ01000003">
    <property type="protein sequence ID" value="RLQ82704.1"/>
    <property type="molecule type" value="Genomic_DNA"/>
</dbReference>
<dbReference type="GO" id="GO:0004553">
    <property type="term" value="F:hydrolase activity, hydrolyzing O-glycosyl compounds"/>
    <property type="evidence" value="ECO:0007669"/>
    <property type="project" value="InterPro"/>
</dbReference>
<dbReference type="PANTHER" id="PTHR10963">
    <property type="entry name" value="GLYCOSYL HYDROLASE-RELATED"/>
    <property type="match status" value="1"/>
</dbReference>
<protein>
    <submittedName>
        <fullName evidence="4">Glycosyl hydrolase family protein</fullName>
    </submittedName>
</protein>
<dbReference type="SUPFAM" id="SSF49899">
    <property type="entry name" value="Concanavalin A-like lectins/glucanases"/>
    <property type="match status" value="1"/>
</dbReference>
<comment type="caution">
    <text evidence="4">The sequence shown here is derived from an EMBL/GenBank/DDBJ whole genome shotgun (WGS) entry which is preliminary data.</text>
</comment>
<dbReference type="InterPro" id="IPR013320">
    <property type="entry name" value="ConA-like_dom_sf"/>
</dbReference>
<accession>A0A3L7IWU1</accession>
<dbReference type="SUPFAM" id="SSF50370">
    <property type="entry name" value="Ricin B-like lectins"/>
    <property type="match status" value="2"/>
</dbReference>
<feature type="signal peptide" evidence="2">
    <location>
        <begin position="1"/>
        <end position="27"/>
    </location>
</feature>
<organism evidence="4 5">
    <name type="scientific">Mycetocola zhadangensis</name>
    <dbReference type="NCBI Taxonomy" id="1164595"/>
    <lineage>
        <taxon>Bacteria</taxon>
        <taxon>Bacillati</taxon>
        <taxon>Actinomycetota</taxon>
        <taxon>Actinomycetes</taxon>
        <taxon>Micrococcales</taxon>
        <taxon>Microbacteriaceae</taxon>
        <taxon>Mycetocola</taxon>
    </lineage>
</organism>
<keyword evidence="2" id="KW-0732">Signal</keyword>
<keyword evidence="5" id="KW-1185">Reference proteome</keyword>
<dbReference type="CDD" id="cd23432">
    <property type="entry name" value="beta-trefoil_Ricin_EndoBetaGal-like"/>
    <property type="match status" value="1"/>
</dbReference>
<evidence type="ECO:0000259" key="3">
    <source>
        <dbReference type="PROSITE" id="PS51762"/>
    </source>
</evidence>
<dbReference type="GO" id="GO:0005975">
    <property type="term" value="P:carbohydrate metabolic process"/>
    <property type="evidence" value="ECO:0007669"/>
    <property type="project" value="InterPro"/>
</dbReference>
<sequence>MKNRLGAATVALATAALLTSTATPAYAADAPPNPPSKSGYTLDWAEEFSGSSLDTSKWSPYYLPHFADVREDAKGRYSIADGVLTQRVDQDQKPWSPSWDGTVRSSALQTYNANWWHKFRADSQLERNEPTFNGYQTKYGYIELRAKLSTVGGGGHQALWLVGTEDTTSGSNNPEIDMLESFFSHGNTWQIASHSWGSPDFSPADRSCVCAVPGTPKGEFHNYGMEWTPTELKFYFDGTLIKTIADAPNQSMGIILNIYTDAGSGAHNNVWPKSWQVDYLRVFKKNGGYYEYETIKDRQNGRLLNIEGKTGRVESTAIPATAWSAQWVQERTADGYVRFKNRWTGAYMHTEGATGYVQSGTAGTGWWSAQWKKEIVDSHFRLKNRQTNGYLHAETAENVARYGNVPSTSWTSQWKINPAPVS</sequence>
<evidence type="ECO:0000256" key="2">
    <source>
        <dbReference type="SAM" id="SignalP"/>
    </source>
</evidence>
<dbReference type="InterPro" id="IPR035992">
    <property type="entry name" value="Ricin_B-like_lectins"/>
</dbReference>
<keyword evidence="4" id="KW-0378">Hydrolase</keyword>
<proteinExistence type="inferred from homology"/>
<dbReference type="Gene3D" id="2.80.10.50">
    <property type="match status" value="1"/>
</dbReference>
<dbReference type="Proteomes" id="UP000282460">
    <property type="component" value="Unassembled WGS sequence"/>
</dbReference>
<gene>
    <name evidence="4" type="ORF">D9V28_12175</name>
</gene>
<dbReference type="OrthoDB" id="9809583at2"/>
<dbReference type="AlphaFoldDB" id="A0A3L7IWU1"/>
<comment type="similarity">
    <text evidence="1">Belongs to the glycosyl hydrolase 16 family.</text>
</comment>
<evidence type="ECO:0000256" key="1">
    <source>
        <dbReference type="ARBA" id="ARBA00006865"/>
    </source>
</evidence>
<feature type="domain" description="GH16" evidence="3">
    <location>
        <begin position="26"/>
        <end position="288"/>
    </location>
</feature>
<dbReference type="InterPro" id="IPR050546">
    <property type="entry name" value="Glycosyl_Hydrlase_16"/>
</dbReference>
<feature type="chain" id="PRO_5018056436" evidence="2">
    <location>
        <begin position="28"/>
        <end position="422"/>
    </location>
</feature>
<dbReference type="PROSITE" id="PS51762">
    <property type="entry name" value="GH16_2"/>
    <property type="match status" value="1"/>
</dbReference>
<dbReference type="Pfam" id="PF00722">
    <property type="entry name" value="Glyco_hydro_16"/>
    <property type="match status" value="1"/>
</dbReference>
<dbReference type="Gene3D" id="2.60.120.200">
    <property type="match status" value="1"/>
</dbReference>
<evidence type="ECO:0000313" key="5">
    <source>
        <dbReference type="Proteomes" id="UP000282460"/>
    </source>
</evidence>
<name>A0A3L7IWU1_9MICO</name>
<evidence type="ECO:0000313" key="4">
    <source>
        <dbReference type="EMBL" id="RLQ82704.1"/>
    </source>
</evidence>
<dbReference type="CDD" id="cd00413">
    <property type="entry name" value="Glyco_hydrolase_16"/>
    <property type="match status" value="1"/>
</dbReference>